<name>A0ACA9PBA6_9GLOM</name>
<gene>
    <name evidence="1" type="ORF">SPELUC_LOCUS11291</name>
</gene>
<feature type="non-terminal residue" evidence="1">
    <location>
        <position position="1"/>
    </location>
</feature>
<reference evidence="1" key="1">
    <citation type="submission" date="2021-06" db="EMBL/GenBank/DDBJ databases">
        <authorList>
            <person name="Kallberg Y."/>
            <person name="Tangrot J."/>
            <person name="Rosling A."/>
        </authorList>
    </citation>
    <scope>NUCLEOTIDE SEQUENCE</scope>
    <source>
        <strain evidence="1">28 12/20/2015</strain>
    </source>
</reference>
<comment type="caution">
    <text evidence="1">The sequence shown here is derived from an EMBL/GenBank/DDBJ whole genome shotgun (WGS) entry which is preliminary data.</text>
</comment>
<proteinExistence type="predicted"/>
<protein>
    <submittedName>
        <fullName evidence="1">17938_t:CDS:1</fullName>
    </submittedName>
</protein>
<accession>A0ACA9PBA6</accession>
<dbReference type="Proteomes" id="UP000789366">
    <property type="component" value="Unassembled WGS sequence"/>
</dbReference>
<evidence type="ECO:0000313" key="1">
    <source>
        <dbReference type="EMBL" id="CAG8701346.1"/>
    </source>
</evidence>
<sequence>LHGLRVDEALVVVKERLDEWYPREMIRYGQTPSRPLKIVTGLGNHSPNGVAKLRTEVKRSLVKDNWDISEYVGYVMVKGVKN</sequence>
<organism evidence="1 2">
    <name type="scientific">Cetraspora pellucida</name>
    <dbReference type="NCBI Taxonomy" id="1433469"/>
    <lineage>
        <taxon>Eukaryota</taxon>
        <taxon>Fungi</taxon>
        <taxon>Fungi incertae sedis</taxon>
        <taxon>Mucoromycota</taxon>
        <taxon>Glomeromycotina</taxon>
        <taxon>Glomeromycetes</taxon>
        <taxon>Diversisporales</taxon>
        <taxon>Gigasporaceae</taxon>
        <taxon>Cetraspora</taxon>
    </lineage>
</organism>
<keyword evidence="2" id="KW-1185">Reference proteome</keyword>
<dbReference type="EMBL" id="CAJVPW010023452">
    <property type="protein sequence ID" value="CAG8701346.1"/>
    <property type="molecule type" value="Genomic_DNA"/>
</dbReference>
<evidence type="ECO:0000313" key="2">
    <source>
        <dbReference type="Proteomes" id="UP000789366"/>
    </source>
</evidence>